<dbReference type="InterPro" id="IPR011990">
    <property type="entry name" value="TPR-like_helical_dom_sf"/>
</dbReference>
<dbReference type="SMART" id="SM00028">
    <property type="entry name" value="TPR"/>
    <property type="match status" value="5"/>
</dbReference>
<dbReference type="InterPro" id="IPR006597">
    <property type="entry name" value="Sel1-like"/>
</dbReference>
<sequence length="872" mass="96526">MKLSETDVRARLAIELSQLRALVGDPSYRKMAKILAGQRSTDAVGETTLRNAATADQPAPKLTTVVQFVTACRRIATHDRPGIDERYFDPELWYARWKTLGSPETAVEQGLLRAWKSETDTEPGTIAAGWAGLVTALDEAGELPRVREVDPYQLGATESRYGDRDHYNPLDRRSATDRYVPRGVDAELAASITGRRLTVVIGPSKAGKTRTLFEALARTCPDARVLVPAWERFDTLPAHPTYTTSQDPIVIWLDDLSRFLTGATGLTPGRLTHLLTRSAPTTVVATLRREQHDRYHDATEDKLTGDIGELLRRAKIIDLESTIGNPIEQAAAEAAYPDADLDHYRELGYGLGEVLAGAPAVLASYDRAARNDPTLQAVIETAVDWARIGRLDEIPEPTLTDLAAIALRRNHPECDIDSATLTTAIRNARTRVEDRAHIAALNTRWLDTDTRGYRAFDYLVAADDGQHYRTPRPIPKAFWHTATRHADHATLLTVGIAAYQRGHPDISFEVIRKAADAGHPEATFTIGVLYKERDDLPNAETWWRKAADTGQPDALFNLGVLHEQRGDLTTAESWYRKAADAGHPAAMNSLGVLHNQRGDLVNAESWYRRAADIGQPAAMNHLAVLCEERGDPDGAEGWWLRAADTGLPDALYNLGVHYGERGDLINAESWYRQAAFVGHSAAMYNVGVLHKQHDDLTTAQFWWHRAADASFPEAMYNLGVLYVECGDHATAEAWYCKAADTGHSRAMFNLAALHMERGDTAGAELWWRKAADAGHARAMFNLGVLHKQRGDEAEAEAWFRKAVDTGSPDALNILGVLRNQLGEEAESEVLYRKAADTGHHDAMFNLALSHELRDDHTHRRNLVSPSGRRRSS</sequence>
<dbReference type="InterPro" id="IPR050767">
    <property type="entry name" value="Sel1_AlgK"/>
</dbReference>
<dbReference type="Pfam" id="PF08238">
    <property type="entry name" value="Sel1"/>
    <property type="match status" value="4"/>
</dbReference>
<name>A0ABX8CLV5_9NOCA</name>
<dbReference type="InterPro" id="IPR019734">
    <property type="entry name" value="TPR_rpt"/>
</dbReference>
<dbReference type="SUPFAM" id="SSF81901">
    <property type="entry name" value="HCP-like"/>
    <property type="match status" value="3"/>
</dbReference>
<organism evidence="2 3">
    <name type="scientific">Nocardia tengchongensis</name>
    <dbReference type="NCBI Taxonomy" id="2055889"/>
    <lineage>
        <taxon>Bacteria</taxon>
        <taxon>Bacillati</taxon>
        <taxon>Actinomycetota</taxon>
        <taxon>Actinomycetes</taxon>
        <taxon>Mycobacteriales</taxon>
        <taxon>Nocardiaceae</taxon>
        <taxon>Nocardia</taxon>
    </lineage>
</organism>
<accession>A0ABX8CLV5</accession>
<reference evidence="2 3" key="1">
    <citation type="submission" date="2021-04" db="EMBL/GenBank/DDBJ databases">
        <title>Nocardia tengchongensis.</title>
        <authorList>
            <person name="Zhuang k."/>
            <person name="Ran Y."/>
            <person name="Li W."/>
        </authorList>
    </citation>
    <scope>NUCLEOTIDE SEQUENCE [LARGE SCALE GENOMIC DNA]</scope>
    <source>
        <strain evidence="2 3">CFH S0057</strain>
    </source>
</reference>
<dbReference type="PANTHER" id="PTHR11102">
    <property type="entry name" value="SEL-1-LIKE PROTEIN"/>
    <property type="match status" value="1"/>
</dbReference>
<dbReference type="SMART" id="SM00671">
    <property type="entry name" value="SEL1"/>
    <property type="match status" value="10"/>
</dbReference>
<protein>
    <submittedName>
        <fullName evidence="2">Tetratricopeptide repeat protein</fullName>
    </submittedName>
</protein>
<dbReference type="PROSITE" id="PS50005">
    <property type="entry name" value="TPR"/>
    <property type="match status" value="1"/>
</dbReference>
<keyword evidence="3" id="KW-1185">Reference proteome</keyword>
<dbReference type="PANTHER" id="PTHR11102:SF160">
    <property type="entry name" value="ERAD-ASSOCIATED E3 UBIQUITIN-PROTEIN LIGASE COMPONENT HRD3"/>
    <property type="match status" value="1"/>
</dbReference>
<dbReference type="Pfam" id="PF13432">
    <property type="entry name" value="TPR_16"/>
    <property type="match status" value="2"/>
</dbReference>
<dbReference type="Proteomes" id="UP000683310">
    <property type="component" value="Chromosome"/>
</dbReference>
<evidence type="ECO:0000313" key="2">
    <source>
        <dbReference type="EMBL" id="QVI20927.1"/>
    </source>
</evidence>
<dbReference type="EMBL" id="CP074371">
    <property type="protein sequence ID" value="QVI20927.1"/>
    <property type="molecule type" value="Genomic_DNA"/>
</dbReference>
<keyword evidence="1" id="KW-0802">TPR repeat</keyword>
<feature type="repeat" description="TPR" evidence="1">
    <location>
        <begin position="776"/>
        <end position="809"/>
    </location>
</feature>
<proteinExistence type="predicted"/>
<gene>
    <name evidence="2" type="ORF">KHQ06_33420</name>
</gene>
<dbReference type="Gene3D" id="1.25.40.10">
    <property type="entry name" value="Tetratricopeptide repeat domain"/>
    <property type="match status" value="4"/>
</dbReference>
<dbReference type="Pfam" id="PF13181">
    <property type="entry name" value="TPR_8"/>
    <property type="match status" value="1"/>
</dbReference>
<evidence type="ECO:0000256" key="1">
    <source>
        <dbReference type="PROSITE-ProRule" id="PRU00339"/>
    </source>
</evidence>
<evidence type="ECO:0000313" key="3">
    <source>
        <dbReference type="Proteomes" id="UP000683310"/>
    </source>
</evidence>